<accession>A0ABT3NRB8</accession>
<sequence>MQDLQLLATIEPYAEGEGDAAILAGHARSLHRRFATAGARRHRSRETEGRTRMSILSPGLGRHPVGWLTLAGLERLPEEGFDLIVCSQRGFEDPLDRRFRALAAEWRDVPAGLTDHDLAEWLRARDLDLLLEMGGHGEGGRVSCLRHRPAPVAVKWVGAQSATTGVPGVAWMLTDARETPAGFEPHYTEQLLRLPDGYVCYTPPPYARPPSRPCRP</sequence>
<evidence type="ECO:0000313" key="8">
    <source>
        <dbReference type="Proteomes" id="UP001526430"/>
    </source>
</evidence>
<dbReference type="Proteomes" id="UP001526430">
    <property type="component" value="Unassembled WGS sequence"/>
</dbReference>
<evidence type="ECO:0000256" key="4">
    <source>
        <dbReference type="ARBA" id="ARBA00022737"/>
    </source>
</evidence>
<evidence type="ECO:0000256" key="5">
    <source>
        <dbReference type="ARBA" id="ARBA00022803"/>
    </source>
</evidence>
<gene>
    <name evidence="7" type="ORF">OF850_03620</name>
</gene>
<keyword evidence="8" id="KW-1185">Reference proteome</keyword>
<keyword evidence="2" id="KW-0328">Glycosyltransferase</keyword>
<evidence type="ECO:0000256" key="3">
    <source>
        <dbReference type="ARBA" id="ARBA00022679"/>
    </source>
</evidence>
<keyword evidence="4" id="KW-0677">Repeat</keyword>
<evidence type="ECO:0000256" key="1">
    <source>
        <dbReference type="ARBA" id="ARBA00004922"/>
    </source>
</evidence>
<feature type="domain" description="O-GlcNAc transferase C-terminal" evidence="6">
    <location>
        <begin position="45"/>
        <end position="198"/>
    </location>
</feature>
<evidence type="ECO:0000259" key="6">
    <source>
        <dbReference type="Pfam" id="PF13844"/>
    </source>
</evidence>
<dbReference type="PANTHER" id="PTHR44835:SF1">
    <property type="entry name" value="PROTEIN O-GLCNAC TRANSFERASE"/>
    <property type="match status" value="1"/>
</dbReference>
<comment type="caution">
    <text evidence="7">The sequence shown here is derived from an EMBL/GenBank/DDBJ whole genome shotgun (WGS) entry which is preliminary data.</text>
</comment>
<dbReference type="Pfam" id="PF13844">
    <property type="entry name" value="Glyco_transf_41"/>
    <property type="match status" value="1"/>
</dbReference>
<dbReference type="PANTHER" id="PTHR44835">
    <property type="entry name" value="UDP-N-ACETYLGLUCOSAMINE--PEPTIDE N-ACETYLGLUCOSAMINYLTRANSFERASE SPINDLY-RELATED"/>
    <property type="match status" value="1"/>
</dbReference>
<dbReference type="Gene3D" id="3.40.50.11380">
    <property type="match status" value="1"/>
</dbReference>
<keyword evidence="5" id="KW-0802">TPR repeat</keyword>
<name>A0ABT3NRB8_9PROT</name>
<dbReference type="InterPro" id="IPR051939">
    <property type="entry name" value="Glycosyltr_41/O-GlcNAc_trsf"/>
</dbReference>
<evidence type="ECO:0000313" key="7">
    <source>
        <dbReference type="EMBL" id="MCW8084706.1"/>
    </source>
</evidence>
<reference evidence="7 8" key="1">
    <citation type="submission" date="2022-10" db="EMBL/GenBank/DDBJ databases">
        <title>Roseococcus glaciei nov., sp. nov., isolated from glacier.</title>
        <authorList>
            <person name="Liu Q."/>
            <person name="Xin Y.-H."/>
        </authorList>
    </citation>
    <scope>NUCLEOTIDE SEQUENCE [LARGE SCALE GENOMIC DNA]</scope>
    <source>
        <strain evidence="7 8">MDT2-1-1</strain>
    </source>
</reference>
<organism evidence="7 8">
    <name type="scientific">Sabulicella glaciei</name>
    <dbReference type="NCBI Taxonomy" id="2984948"/>
    <lineage>
        <taxon>Bacteria</taxon>
        <taxon>Pseudomonadati</taxon>
        <taxon>Pseudomonadota</taxon>
        <taxon>Alphaproteobacteria</taxon>
        <taxon>Acetobacterales</taxon>
        <taxon>Acetobacteraceae</taxon>
        <taxon>Sabulicella</taxon>
    </lineage>
</organism>
<evidence type="ECO:0000256" key="2">
    <source>
        <dbReference type="ARBA" id="ARBA00022676"/>
    </source>
</evidence>
<comment type="pathway">
    <text evidence="1">Protein modification; protein glycosylation.</text>
</comment>
<proteinExistence type="predicted"/>
<protein>
    <recommendedName>
        <fullName evidence="6">O-GlcNAc transferase C-terminal domain-containing protein</fullName>
    </recommendedName>
</protein>
<dbReference type="InterPro" id="IPR029489">
    <property type="entry name" value="OGT/SEC/SPY_C"/>
</dbReference>
<keyword evidence="3" id="KW-0808">Transferase</keyword>
<dbReference type="EMBL" id="JAPFQI010000001">
    <property type="protein sequence ID" value="MCW8084706.1"/>
    <property type="molecule type" value="Genomic_DNA"/>
</dbReference>